<organism evidence="2 3">
    <name type="scientific">Mycoplasma ovis str. Michigan</name>
    <dbReference type="NCBI Taxonomy" id="1415773"/>
    <lineage>
        <taxon>Bacteria</taxon>
        <taxon>Bacillati</taxon>
        <taxon>Mycoplasmatota</taxon>
        <taxon>Mollicutes</taxon>
        <taxon>Mycoplasmataceae</taxon>
        <taxon>Mycoplasma</taxon>
    </lineage>
</organism>
<evidence type="ECO:0000256" key="1">
    <source>
        <dbReference type="SAM" id="MobiDB-lite"/>
    </source>
</evidence>
<dbReference type="EMBL" id="CP006935">
    <property type="protein sequence ID" value="AHC40125.1"/>
    <property type="molecule type" value="Genomic_DNA"/>
</dbReference>
<evidence type="ECO:0008006" key="4">
    <source>
        <dbReference type="Google" id="ProtNLM"/>
    </source>
</evidence>
<keyword evidence="3" id="KW-1185">Reference proteome</keyword>
<sequence>MTKMHKFLTKEGCEPPPNNFGDSVDEGGEVKFNNPQVKVSSNYVLDKRSKEGLGTEKGKIGSVWKGNETGKIYRDNFFYVEPHFGWLAGISGTEKIKSKVSGIGWKVISNKGDPIIAGESGIAWGELRKDPSWISNTQEELKKEKTIRIQQVPYYETEKDGIKHTVDLSENTCIVNVGNRVNGKGVDAYLIIGFAQGSGEKEDKKGYRLSWKNIKDDFLVKGYSCKSLSSWFNNGVSLGLDWSWASDNGSWSAREDSMVVLKSGGGIIYVNGDVVKPVVPIVLGLVVNKLTAEWQYKADDDWREKYGKIKWDKVLSNKEEDWKNRSWGNGKKSCFVEKETGVKGEMTETCLKDKKRLDAFTKRVGNITLTYSYKLNQ</sequence>
<proteinExistence type="predicted"/>
<protein>
    <recommendedName>
        <fullName evidence="4">DUF31 domain-containing protein</fullName>
    </recommendedName>
</protein>
<gene>
    <name evidence="2" type="ORF">OVS_00675</name>
</gene>
<name>A0ABM5P1C2_9MOLU</name>
<evidence type="ECO:0000313" key="2">
    <source>
        <dbReference type="EMBL" id="AHC40125.1"/>
    </source>
</evidence>
<dbReference type="Proteomes" id="UP000018745">
    <property type="component" value="Chromosome"/>
</dbReference>
<accession>A0ABM5P1C2</accession>
<reference evidence="2 3" key="1">
    <citation type="journal article" date="2014" name="Genome Announc.">
        <title>Complete Genome Sequence of Mycoplasma ovis Strain Michigan, a Hemoplasma of Sheep with Two Distinct 16S rRNA Genes.</title>
        <authorList>
            <person name="Deshuillers P.L."/>
            <person name="Santos A.P."/>
            <person name="do Nascimento N.C."/>
            <person name="Hampel J.A."/>
            <person name="Bergin I.L."/>
            <person name="Dyson M.C."/>
            <person name="Messick J.B."/>
        </authorList>
    </citation>
    <scope>NUCLEOTIDE SEQUENCE [LARGE SCALE GENOMIC DNA]</scope>
    <source>
        <strain evidence="2 3">Michigan</strain>
    </source>
</reference>
<feature type="region of interest" description="Disordered" evidence="1">
    <location>
        <begin position="1"/>
        <end position="27"/>
    </location>
</feature>
<evidence type="ECO:0000313" key="3">
    <source>
        <dbReference type="Proteomes" id="UP000018745"/>
    </source>
</evidence>